<dbReference type="PANTHER" id="PTHR11606:SF13">
    <property type="entry name" value="GLUTAMATE DEHYDROGENASE 1, MITOCHONDRIAL"/>
    <property type="match status" value="1"/>
</dbReference>
<dbReference type="InterPro" id="IPR006096">
    <property type="entry name" value="Glu/Leu/Phe/Val/Trp_DH_C"/>
</dbReference>
<dbReference type="Gene3D" id="3.40.50.720">
    <property type="entry name" value="NAD(P)-binding Rossmann-like Domain"/>
    <property type="match status" value="1"/>
</dbReference>
<dbReference type="PANTHER" id="PTHR11606">
    <property type="entry name" value="GLUTAMATE DEHYDROGENASE"/>
    <property type="match status" value="1"/>
</dbReference>
<evidence type="ECO:0000313" key="7">
    <source>
        <dbReference type="EMBL" id="MFD1428541.1"/>
    </source>
</evidence>
<evidence type="ECO:0000256" key="4">
    <source>
        <dbReference type="PIRNR" id="PIRNR000185"/>
    </source>
</evidence>
<dbReference type="RefSeq" id="WP_380167529.1">
    <property type="nucleotide sequence ID" value="NZ_JBHTNU010000027.1"/>
</dbReference>
<dbReference type="PRINTS" id="PR00082">
    <property type="entry name" value="GLFDHDRGNASE"/>
</dbReference>
<feature type="domain" description="Glutamate/phenylalanine/leucine/valine/L-tryptophan dehydrogenase C-terminal" evidence="6">
    <location>
        <begin position="192"/>
        <end position="424"/>
    </location>
</feature>
<dbReference type="PIRSF" id="PIRSF000185">
    <property type="entry name" value="Glu_DH"/>
    <property type="match status" value="1"/>
</dbReference>
<protein>
    <recommendedName>
        <fullName evidence="2 4">Glutamate dehydrogenase</fullName>
    </recommendedName>
</protein>
<reference evidence="8" key="1">
    <citation type="journal article" date="2019" name="Int. J. Syst. Evol. Microbiol.">
        <title>The Global Catalogue of Microorganisms (GCM) 10K type strain sequencing project: providing services to taxonomists for standard genome sequencing and annotation.</title>
        <authorList>
            <consortium name="The Broad Institute Genomics Platform"/>
            <consortium name="The Broad Institute Genome Sequencing Center for Infectious Disease"/>
            <person name="Wu L."/>
            <person name="Ma J."/>
        </authorList>
    </citation>
    <scope>NUCLEOTIDE SEQUENCE [LARGE SCALE GENOMIC DNA]</scope>
    <source>
        <strain evidence="8">S1</strain>
    </source>
</reference>
<dbReference type="Pfam" id="PF02812">
    <property type="entry name" value="ELFV_dehydrog_N"/>
    <property type="match status" value="1"/>
</dbReference>
<dbReference type="CDD" id="cd01076">
    <property type="entry name" value="NAD_bind_1_Glu_DH"/>
    <property type="match status" value="1"/>
</dbReference>
<accession>A0ABW4CEM1</accession>
<comment type="caution">
    <text evidence="7">The sequence shown here is derived from an EMBL/GenBank/DDBJ whole genome shotgun (WGS) entry which is preliminary data.</text>
</comment>
<evidence type="ECO:0000313" key="8">
    <source>
        <dbReference type="Proteomes" id="UP001597282"/>
    </source>
</evidence>
<evidence type="ECO:0000259" key="6">
    <source>
        <dbReference type="SMART" id="SM00839"/>
    </source>
</evidence>
<keyword evidence="8" id="KW-1185">Reference proteome</keyword>
<comment type="similarity">
    <text evidence="1 4 5">Belongs to the Glu/Leu/Phe/Val dehydrogenases family.</text>
</comment>
<dbReference type="InterPro" id="IPR033922">
    <property type="entry name" value="NAD_bind_Glu_DH"/>
</dbReference>
<dbReference type="PROSITE" id="PS00074">
    <property type="entry name" value="GLFV_DEHYDROGENASE"/>
    <property type="match status" value="1"/>
</dbReference>
<dbReference type="SMART" id="SM00839">
    <property type="entry name" value="ELFV_dehydrog"/>
    <property type="match status" value="1"/>
</dbReference>
<organism evidence="7 8">
    <name type="scientific">Kroppenstedtia sanguinis</name>
    <dbReference type="NCBI Taxonomy" id="1380684"/>
    <lineage>
        <taxon>Bacteria</taxon>
        <taxon>Bacillati</taxon>
        <taxon>Bacillota</taxon>
        <taxon>Bacilli</taxon>
        <taxon>Bacillales</taxon>
        <taxon>Thermoactinomycetaceae</taxon>
        <taxon>Kroppenstedtia</taxon>
    </lineage>
</organism>
<dbReference type="SUPFAM" id="SSF53223">
    <property type="entry name" value="Aminoacid dehydrogenase-like, N-terminal domain"/>
    <property type="match status" value="1"/>
</dbReference>
<keyword evidence="3 4" id="KW-0560">Oxidoreductase</keyword>
<dbReference type="Pfam" id="PF00208">
    <property type="entry name" value="ELFV_dehydrog"/>
    <property type="match status" value="1"/>
</dbReference>
<dbReference type="InterPro" id="IPR014362">
    <property type="entry name" value="Glu_DH"/>
</dbReference>
<dbReference type="SUPFAM" id="SSF51735">
    <property type="entry name" value="NAD(P)-binding Rossmann-fold domains"/>
    <property type="match status" value="1"/>
</dbReference>
<proteinExistence type="inferred from homology"/>
<sequence length="426" mass="46960">MSEINLISDDKENLNPYDIVQTQIDHAGKLLGVSEDILNILKKPKRVLYVSFPVKMDDGSTRVFEGYRAQHNDAIGPTKGGIRFHPEVSMDEVKALSMWMSFKCSVVNVPYGGGKGGVVCDPREFSEGEIQRISRGFMEAIADIVGPEKDIPAPDVYTNPQIMGWMMDTFSRMKGQFSPGVITGKPLILGGSKGRTEATARGCVFAIEEAMKRLNKPMNGATVAIQGFGNAGRILADLLAAQGCKIVAVSDSTCAIYQPEGLNLQQVEHFKDKETTSIQDDPDSLVLNHPEDLLGLDVDILVPAALENVIHRKNADYIKASIVAEAANGPTTPQADEILFKKGILVLPDILANAGGVIVSYFEWVQNLMNYYWSEEEVNSKLQEQMVRSYHEVHTLAKQRQIDLRTAAYMISIQRITVAMEARGWV</sequence>
<gene>
    <name evidence="7" type="ORF">ACFQ4Y_16745</name>
</gene>
<dbReference type="Proteomes" id="UP001597282">
    <property type="component" value="Unassembled WGS sequence"/>
</dbReference>
<evidence type="ECO:0000256" key="2">
    <source>
        <dbReference type="ARBA" id="ARBA00012896"/>
    </source>
</evidence>
<dbReference type="EMBL" id="JBHTNU010000027">
    <property type="protein sequence ID" value="MFD1428541.1"/>
    <property type="molecule type" value="Genomic_DNA"/>
</dbReference>
<evidence type="ECO:0000256" key="3">
    <source>
        <dbReference type="ARBA" id="ARBA00023002"/>
    </source>
</evidence>
<name>A0ABW4CEM1_9BACL</name>
<dbReference type="InterPro" id="IPR046346">
    <property type="entry name" value="Aminoacid_DH-like_N_sf"/>
</dbReference>
<evidence type="ECO:0000256" key="5">
    <source>
        <dbReference type="RuleBase" id="RU004417"/>
    </source>
</evidence>
<evidence type="ECO:0000256" key="1">
    <source>
        <dbReference type="ARBA" id="ARBA00006382"/>
    </source>
</evidence>
<dbReference type="InterPro" id="IPR036291">
    <property type="entry name" value="NAD(P)-bd_dom_sf"/>
</dbReference>
<dbReference type="Gene3D" id="3.40.50.10860">
    <property type="entry name" value="Leucine Dehydrogenase, chain A, domain 1"/>
    <property type="match status" value="1"/>
</dbReference>
<dbReference type="InterPro" id="IPR033524">
    <property type="entry name" value="Glu/Leu/Phe/Val_DH_AS"/>
</dbReference>
<dbReference type="InterPro" id="IPR006095">
    <property type="entry name" value="Glu/Leu/Phe/Val/Trp_DH"/>
</dbReference>
<dbReference type="InterPro" id="IPR006097">
    <property type="entry name" value="Glu/Leu/Phe/Val/Trp_DH_dimer"/>
</dbReference>
<dbReference type="GO" id="GO:0016491">
    <property type="term" value="F:oxidoreductase activity"/>
    <property type="evidence" value="ECO:0007669"/>
    <property type="project" value="UniProtKB-KW"/>
</dbReference>